<keyword evidence="2" id="KW-1003">Cell membrane</keyword>
<dbReference type="Proteomes" id="UP000306147">
    <property type="component" value="Unassembled WGS sequence"/>
</dbReference>
<evidence type="ECO:0000313" key="12">
    <source>
        <dbReference type="Proteomes" id="UP000306147"/>
    </source>
</evidence>
<keyword evidence="12" id="KW-1185">Reference proteome</keyword>
<dbReference type="OrthoDB" id="7173339at2"/>
<accession>A0A4S1X2R6</accession>
<sequence>MALPPSGTTDEAFMREVDEEYRRDQAMQIFRRYGQLIVGAVVVALIALAGWLYWQHHSQSQAGKQGEGYDSAMRLVEQNQTDKAIPALDKIATDSGEGYAAMARISQGNLLLQKNDIKGAAAKFAEVANSTKYEQPFRDLALVRQTVAEYDTLKPQVVIDRLKGLTNPNSPWLGSAGELVAAAYLKAGNKAEAGRLYGQIAQGGDKVPESIRQRAVQLAGVLGVDAIDQSKETKAK</sequence>
<evidence type="ECO:0000259" key="10">
    <source>
        <dbReference type="Pfam" id="PF09976"/>
    </source>
</evidence>
<dbReference type="Pfam" id="PF09976">
    <property type="entry name" value="TPR_21"/>
    <property type="match status" value="1"/>
</dbReference>
<dbReference type="GO" id="GO:0044877">
    <property type="term" value="F:protein-containing complex binding"/>
    <property type="evidence" value="ECO:0007669"/>
    <property type="project" value="InterPro"/>
</dbReference>
<dbReference type="PANTHER" id="PTHR38035">
    <property type="entry name" value="UPF0070 PROTEIN YFGM"/>
    <property type="match status" value="1"/>
</dbReference>
<evidence type="ECO:0000256" key="1">
    <source>
        <dbReference type="ARBA" id="ARBA00004401"/>
    </source>
</evidence>
<keyword evidence="6" id="KW-0143">Chaperone</keyword>
<reference evidence="11 12" key="1">
    <citation type="submission" date="2019-04" db="EMBL/GenBank/DDBJ databases">
        <title>Sphingomonas psychrotolerans sp. nov., isolated from soil in the Tianshan Mountains, Xinjiang, China.</title>
        <authorList>
            <person name="Luo Y."/>
            <person name="Sheng H."/>
        </authorList>
    </citation>
    <scope>NUCLEOTIDE SEQUENCE [LARGE SCALE GENOMIC DNA]</scope>
    <source>
        <strain evidence="11 12">ZFGT-11</strain>
    </source>
</reference>
<evidence type="ECO:0000256" key="2">
    <source>
        <dbReference type="ARBA" id="ARBA00022475"/>
    </source>
</evidence>
<comment type="caution">
    <text evidence="11">The sequence shown here is derived from an EMBL/GenBank/DDBJ whole genome shotgun (WGS) entry which is preliminary data.</text>
</comment>
<organism evidence="11 12">
    <name type="scientific">Sphingomonas gei</name>
    <dbReference type="NCBI Taxonomy" id="1395960"/>
    <lineage>
        <taxon>Bacteria</taxon>
        <taxon>Pseudomonadati</taxon>
        <taxon>Pseudomonadota</taxon>
        <taxon>Alphaproteobacteria</taxon>
        <taxon>Sphingomonadales</taxon>
        <taxon>Sphingomonadaceae</taxon>
        <taxon>Sphingomonas</taxon>
    </lineage>
</organism>
<dbReference type="InterPro" id="IPR018704">
    <property type="entry name" value="SecYEG/CpoB_TPR"/>
</dbReference>
<dbReference type="InterPro" id="IPR026039">
    <property type="entry name" value="YfgM"/>
</dbReference>
<dbReference type="Gene3D" id="1.25.40.10">
    <property type="entry name" value="Tetratricopeptide repeat domain"/>
    <property type="match status" value="1"/>
</dbReference>
<evidence type="ECO:0000313" key="11">
    <source>
        <dbReference type="EMBL" id="TGX50238.1"/>
    </source>
</evidence>
<gene>
    <name evidence="11" type="ORF">E5A73_17610</name>
</gene>
<dbReference type="AlphaFoldDB" id="A0A4S1X2R6"/>
<evidence type="ECO:0000256" key="6">
    <source>
        <dbReference type="ARBA" id="ARBA00023186"/>
    </source>
</evidence>
<dbReference type="PANTHER" id="PTHR38035:SF1">
    <property type="entry name" value="ANCILLARY SECYEG TRANSLOCON SUBUNIT"/>
    <property type="match status" value="1"/>
</dbReference>
<evidence type="ECO:0000256" key="8">
    <source>
        <dbReference type="ARBA" id="ARBA00024235"/>
    </source>
</evidence>
<name>A0A4S1X2R6_9SPHN</name>
<evidence type="ECO:0000256" key="9">
    <source>
        <dbReference type="SAM" id="Phobius"/>
    </source>
</evidence>
<dbReference type="InterPro" id="IPR011990">
    <property type="entry name" value="TPR-like_helical_dom_sf"/>
</dbReference>
<feature type="domain" description="Ancillary SecYEG translocon subunit/Cell division coordinator CpoB TPR" evidence="10">
    <location>
        <begin position="30"/>
        <end position="205"/>
    </location>
</feature>
<evidence type="ECO:0000256" key="3">
    <source>
        <dbReference type="ARBA" id="ARBA00022692"/>
    </source>
</evidence>
<dbReference type="EMBL" id="SRXT01000007">
    <property type="protein sequence ID" value="TGX50238.1"/>
    <property type="molecule type" value="Genomic_DNA"/>
</dbReference>
<comment type="similarity">
    <text evidence="7">Belongs to the YfgM family.</text>
</comment>
<dbReference type="GO" id="GO:0005886">
    <property type="term" value="C:plasma membrane"/>
    <property type="evidence" value="ECO:0007669"/>
    <property type="project" value="UniProtKB-SubCell"/>
</dbReference>
<keyword evidence="3 9" id="KW-0812">Transmembrane</keyword>
<evidence type="ECO:0000256" key="5">
    <source>
        <dbReference type="ARBA" id="ARBA00023136"/>
    </source>
</evidence>
<keyword evidence="5 9" id="KW-0472">Membrane</keyword>
<keyword evidence="4 9" id="KW-1133">Transmembrane helix</keyword>
<comment type="subcellular location">
    <subcellularLocation>
        <location evidence="1">Cell membrane</location>
        <topology evidence="1">Single-pass type II membrane protein</topology>
    </subcellularLocation>
</comment>
<evidence type="ECO:0000256" key="7">
    <source>
        <dbReference type="ARBA" id="ARBA00024197"/>
    </source>
</evidence>
<feature type="transmembrane region" description="Helical" evidence="9">
    <location>
        <begin position="33"/>
        <end position="54"/>
    </location>
</feature>
<evidence type="ECO:0000256" key="4">
    <source>
        <dbReference type="ARBA" id="ARBA00022989"/>
    </source>
</evidence>
<proteinExistence type="inferred from homology"/>
<protein>
    <recommendedName>
        <fullName evidence="8">Ancillary SecYEG translocon subunit</fullName>
    </recommendedName>
</protein>